<accession>A0A2G9T7E8</accession>
<dbReference type="AlphaFoldDB" id="A0A2G9T7E8"/>
<dbReference type="PANTHER" id="PTHR46060:SF1">
    <property type="entry name" value="MARINER MOS1 TRANSPOSASE-LIKE PROTEIN"/>
    <property type="match status" value="1"/>
</dbReference>
<evidence type="ECO:0000313" key="3">
    <source>
        <dbReference type="Proteomes" id="UP000230423"/>
    </source>
</evidence>
<dbReference type="OrthoDB" id="10018757at2759"/>
<evidence type="ECO:0000313" key="2">
    <source>
        <dbReference type="EMBL" id="PIO53798.1"/>
    </source>
</evidence>
<sequence length="118" mass="13752">MENEYVSDRQHLRHVTLFLYHSGSNMKGAEVKMRDVYKDHAPSYRTIVRSYRRFKVGNYTLEDEEKSGRPSELNFSELRRVVRTDPFQSTRGMASTLGVHSSTIKSELEKLKIKIKLG</sequence>
<gene>
    <name evidence="2" type="ORF">TELCIR_24853</name>
</gene>
<protein>
    <recommendedName>
        <fullName evidence="1">Mos1 transposase HTH domain-containing protein</fullName>
    </recommendedName>
</protein>
<organism evidence="2 3">
    <name type="scientific">Teladorsagia circumcincta</name>
    <name type="common">Brown stomach worm</name>
    <name type="synonym">Ostertagia circumcincta</name>
    <dbReference type="NCBI Taxonomy" id="45464"/>
    <lineage>
        <taxon>Eukaryota</taxon>
        <taxon>Metazoa</taxon>
        <taxon>Ecdysozoa</taxon>
        <taxon>Nematoda</taxon>
        <taxon>Chromadorea</taxon>
        <taxon>Rhabditida</taxon>
        <taxon>Rhabditina</taxon>
        <taxon>Rhabditomorpha</taxon>
        <taxon>Strongyloidea</taxon>
        <taxon>Trichostrongylidae</taxon>
        <taxon>Teladorsagia</taxon>
    </lineage>
</organism>
<reference evidence="2 3" key="1">
    <citation type="submission" date="2015-09" db="EMBL/GenBank/DDBJ databases">
        <title>Draft genome of the parasitic nematode Teladorsagia circumcincta isolate WARC Sus (inbred).</title>
        <authorList>
            <person name="Mitreva M."/>
        </authorList>
    </citation>
    <scope>NUCLEOTIDE SEQUENCE [LARGE SCALE GENOMIC DNA]</scope>
    <source>
        <strain evidence="2 3">S</strain>
    </source>
</reference>
<feature type="domain" description="Mos1 transposase HTH" evidence="1">
    <location>
        <begin position="9"/>
        <end position="58"/>
    </location>
</feature>
<dbReference type="Gene3D" id="1.10.10.1450">
    <property type="match status" value="1"/>
</dbReference>
<dbReference type="Proteomes" id="UP000230423">
    <property type="component" value="Unassembled WGS sequence"/>
</dbReference>
<proteinExistence type="predicted"/>
<dbReference type="EMBL" id="KZ406330">
    <property type="protein sequence ID" value="PIO53798.1"/>
    <property type="molecule type" value="Genomic_DNA"/>
</dbReference>
<evidence type="ECO:0000259" key="1">
    <source>
        <dbReference type="Pfam" id="PF17906"/>
    </source>
</evidence>
<keyword evidence="3" id="KW-1185">Reference proteome</keyword>
<dbReference type="InterPro" id="IPR052709">
    <property type="entry name" value="Transposase-MT_Hybrid"/>
</dbReference>
<feature type="non-terminal residue" evidence="2">
    <location>
        <position position="1"/>
    </location>
</feature>
<name>A0A2G9T7E8_TELCI</name>
<dbReference type="PANTHER" id="PTHR46060">
    <property type="entry name" value="MARINER MOS1 TRANSPOSASE-LIKE PROTEIN"/>
    <property type="match status" value="1"/>
</dbReference>
<dbReference type="InterPro" id="IPR041426">
    <property type="entry name" value="Mos1_HTH"/>
</dbReference>
<dbReference type="Pfam" id="PF17906">
    <property type="entry name" value="HTH_48"/>
    <property type="match status" value="1"/>
</dbReference>